<evidence type="ECO:0000259" key="11">
    <source>
        <dbReference type="Pfam" id="PF06280"/>
    </source>
</evidence>
<protein>
    <submittedName>
        <fullName evidence="12">Peptidase</fullName>
    </submittedName>
</protein>
<gene>
    <name evidence="12" type="ORF">THAR02_07751</name>
</gene>
<evidence type="ECO:0000256" key="6">
    <source>
        <dbReference type="PIRSR" id="PIRSR615500-1"/>
    </source>
</evidence>
<dbReference type="OrthoDB" id="10256524at2759"/>
<evidence type="ECO:0000313" key="12">
    <source>
        <dbReference type="EMBL" id="KKP00131.1"/>
    </source>
</evidence>
<feature type="active site" description="Charge relay system" evidence="6 7">
    <location>
        <position position="557"/>
    </location>
</feature>
<keyword evidence="3 9" id="KW-0732">Signal</keyword>
<feature type="active site" description="Charge relay system" evidence="6 7">
    <location>
        <position position="163"/>
    </location>
</feature>
<feature type="active site" description="Charge relay system" evidence="6 7">
    <location>
        <position position="211"/>
    </location>
</feature>
<keyword evidence="4 7" id="KW-0378">Hydrolase</keyword>
<dbReference type="OMA" id="GDYRWFF"/>
<dbReference type="PANTHER" id="PTHR43806:SF66">
    <property type="entry name" value="SERIN ENDOPEPTIDASE"/>
    <property type="match status" value="1"/>
</dbReference>
<evidence type="ECO:0000256" key="1">
    <source>
        <dbReference type="ARBA" id="ARBA00011073"/>
    </source>
</evidence>
<sequence>MLLLQSLLLPLAAVLVAGAQEKAGGAFIIELDEKTTTLGAFTESARGINYTVRRTFNTSGIFTGLSVDISDGSDLEAVKSSFSAIPGVIGVANIVQYGLPPIKSSSIASPEDLSALTKREESSLIARRGETSEDLGFTLRMGGVDKAHAAGFKGKDVKIAFVDTGIYYKHPALGGGFGPGYKVAGGYSFITDAGVLVESSDPYSDCSQSDHATHVAGILGMDPLELPDGFPVTGVAPEASLYAYRIFGCSSAGGERPGGSSDLVLAAMLKAMDDGVDVISMSLSLPEGMVGSLPTYDPVASAAQQIKDAGIAIVVAMGNDASQSQNADNLYHETLPSELTSIISVGSVANSNFPLIYTATDEFGAEIHYSSVYPISAPPAGLDVYFLTGSSCGSFDWPSIFKDIQTSGNLNTTIIALSVSANCPLTDVVCCGNTSPPYLFGFYNSSTNPFYKDYEGILPYRFNNGATKPFTVIEPDSDVFYSNYLKAGGYKKYKLLFHNSTYINPPMSMGGKVDGYSNWGPLRRTFELKPQIVAPGGHILSTFPESIGSYGIISGTSMATPYIAGCYALVKAQFPQLSVDEILISLQTTARPTPWIWNTSMLATTAQQGAGLVNVYDAITSATRVSLGQLAVTDNNRTSFGLVNFTVQNSGETAQTYNLAHRPAGYVYERVGYPEVNQLPSFGSVEFANPSFELAPGETKEIALRLTPPNLAVSIARLPLFSGYIDIVPENGANLSIPYVGPAYSPYNMDYIFFLAATTTSPGLPWLSFPDKSGNSNYNDGFSAVQLSASYAFSLSVQGWTTLLRADIVPANTTLTARVNAVNFTVPANYTYLPSSNELSSTLFGKPSYGSIWITKGLWQPSSSVYIQGKNFTVTTDSGANVTLGSGDYRWFFSVLRWGGDETQPGDYDTYLGPIVRLLD</sequence>
<dbReference type="PROSITE" id="PS00138">
    <property type="entry name" value="SUBTILASE_SER"/>
    <property type="match status" value="1"/>
</dbReference>
<evidence type="ECO:0000259" key="10">
    <source>
        <dbReference type="Pfam" id="PF00082"/>
    </source>
</evidence>
<dbReference type="InterPro" id="IPR015500">
    <property type="entry name" value="Peptidase_S8_subtilisin-rel"/>
</dbReference>
<reference evidence="13" key="1">
    <citation type="journal article" date="2015" name="Genome Announc.">
        <title>Draft whole-genome sequence of the biocontrol agent Trichoderma harzianum T6776.</title>
        <authorList>
            <person name="Baroncelli R."/>
            <person name="Piaggeschi G."/>
            <person name="Fiorini L."/>
            <person name="Bertolini E."/>
            <person name="Zapparata A."/>
            <person name="Pe M.E."/>
            <person name="Sarrocco S."/>
            <person name="Vannacci G."/>
        </authorList>
    </citation>
    <scope>NUCLEOTIDE SEQUENCE [LARGE SCALE GENOMIC DNA]</scope>
    <source>
        <strain evidence="13">T6776</strain>
    </source>
</reference>
<dbReference type="Pfam" id="PF06280">
    <property type="entry name" value="fn3_5"/>
    <property type="match status" value="1"/>
</dbReference>
<evidence type="ECO:0000256" key="9">
    <source>
        <dbReference type="SAM" id="SignalP"/>
    </source>
</evidence>
<dbReference type="InterPro" id="IPR000209">
    <property type="entry name" value="Peptidase_S8/S53_dom"/>
</dbReference>
<dbReference type="AlphaFoldDB" id="A0A0F9X4K3"/>
<dbReference type="EMBL" id="JOKZ01000273">
    <property type="protein sequence ID" value="KKP00131.1"/>
    <property type="molecule type" value="Genomic_DNA"/>
</dbReference>
<dbReference type="GO" id="GO:0006508">
    <property type="term" value="P:proteolysis"/>
    <property type="evidence" value="ECO:0007669"/>
    <property type="project" value="UniProtKB-KW"/>
</dbReference>
<accession>A0A0F9X4K3</accession>
<keyword evidence="5 7" id="KW-0720">Serine protease</keyword>
<dbReference type="InterPro" id="IPR050131">
    <property type="entry name" value="Peptidase_S8_subtilisin-like"/>
</dbReference>
<comment type="caution">
    <text evidence="12">The sequence shown here is derived from an EMBL/GenBank/DDBJ whole genome shotgun (WGS) entry which is preliminary data.</text>
</comment>
<dbReference type="GO" id="GO:0016020">
    <property type="term" value="C:membrane"/>
    <property type="evidence" value="ECO:0007669"/>
    <property type="project" value="InterPro"/>
</dbReference>
<proteinExistence type="inferred from homology"/>
<evidence type="ECO:0000256" key="8">
    <source>
        <dbReference type="RuleBase" id="RU003355"/>
    </source>
</evidence>
<dbReference type="PROSITE" id="PS51892">
    <property type="entry name" value="SUBTILASE"/>
    <property type="match status" value="1"/>
</dbReference>
<evidence type="ECO:0000313" key="13">
    <source>
        <dbReference type="Proteomes" id="UP000034112"/>
    </source>
</evidence>
<keyword evidence="2 7" id="KW-0645">Protease</keyword>
<feature type="signal peptide" evidence="9">
    <location>
        <begin position="1"/>
        <end position="18"/>
    </location>
</feature>
<dbReference type="Proteomes" id="UP000034112">
    <property type="component" value="Unassembled WGS sequence"/>
</dbReference>
<dbReference type="InterPro" id="IPR036852">
    <property type="entry name" value="Peptidase_S8/S53_dom_sf"/>
</dbReference>
<dbReference type="Pfam" id="PF00082">
    <property type="entry name" value="Peptidase_S8"/>
    <property type="match status" value="1"/>
</dbReference>
<dbReference type="InterPro" id="IPR010435">
    <property type="entry name" value="C5a/SBT2-like_Fn3"/>
</dbReference>
<dbReference type="InterPro" id="IPR023827">
    <property type="entry name" value="Peptidase_S8_Asp-AS"/>
</dbReference>
<feature type="chain" id="PRO_5002529729" evidence="9">
    <location>
        <begin position="19"/>
        <end position="920"/>
    </location>
</feature>
<feature type="domain" description="Peptidase S8/S53" evidence="10">
    <location>
        <begin position="154"/>
        <end position="597"/>
    </location>
</feature>
<dbReference type="SUPFAM" id="SSF52743">
    <property type="entry name" value="Subtilisin-like"/>
    <property type="match status" value="1"/>
</dbReference>
<evidence type="ECO:0000256" key="4">
    <source>
        <dbReference type="ARBA" id="ARBA00022801"/>
    </source>
</evidence>
<dbReference type="PROSITE" id="PS00136">
    <property type="entry name" value="SUBTILASE_ASP"/>
    <property type="match status" value="1"/>
</dbReference>
<evidence type="ECO:0000256" key="3">
    <source>
        <dbReference type="ARBA" id="ARBA00022729"/>
    </source>
</evidence>
<evidence type="ECO:0000256" key="5">
    <source>
        <dbReference type="ARBA" id="ARBA00022825"/>
    </source>
</evidence>
<dbReference type="Gene3D" id="3.40.50.200">
    <property type="entry name" value="Peptidase S8/S53 domain"/>
    <property type="match status" value="2"/>
</dbReference>
<dbReference type="GO" id="GO:0004252">
    <property type="term" value="F:serine-type endopeptidase activity"/>
    <property type="evidence" value="ECO:0007669"/>
    <property type="project" value="UniProtKB-UniRule"/>
</dbReference>
<dbReference type="InterPro" id="IPR023828">
    <property type="entry name" value="Peptidase_S8_Ser-AS"/>
</dbReference>
<evidence type="ECO:0000256" key="2">
    <source>
        <dbReference type="ARBA" id="ARBA00022670"/>
    </source>
</evidence>
<organism evidence="12 13">
    <name type="scientific">Trichoderma harzianum</name>
    <name type="common">Hypocrea lixii</name>
    <dbReference type="NCBI Taxonomy" id="5544"/>
    <lineage>
        <taxon>Eukaryota</taxon>
        <taxon>Fungi</taxon>
        <taxon>Dikarya</taxon>
        <taxon>Ascomycota</taxon>
        <taxon>Pezizomycotina</taxon>
        <taxon>Sordariomycetes</taxon>
        <taxon>Hypocreomycetidae</taxon>
        <taxon>Hypocreales</taxon>
        <taxon>Hypocreaceae</taxon>
        <taxon>Trichoderma</taxon>
    </lineage>
</organism>
<name>A0A0F9X4K3_TRIHA</name>
<dbReference type="PANTHER" id="PTHR43806">
    <property type="entry name" value="PEPTIDASE S8"/>
    <property type="match status" value="1"/>
</dbReference>
<dbReference type="PRINTS" id="PR00723">
    <property type="entry name" value="SUBTILISIN"/>
</dbReference>
<comment type="similarity">
    <text evidence="1 7 8">Belongs to the peptidase S8 family.</text>
</comment>
<feature type="domain" description="C5a peptidase/Subtilisin-like protease SBT2-like Fn3-like" evidence="11">
    <location>
        <begin position="642"/>
        <end position="740"/>
    </location>
</feature>
<evidence type="ECO:0000256" key="7">
    <source>
        <dbReference type="PROSITE-ProRule" id="PRU01240"/>
    </source>
</evidence>